<keyword evidence="1" id="KW-0732">Signal</keyword>
<organism evidence="2 3">
    <name type="scientific">Hohenbuehelia grisea</name>
    <dbReference type="NCBI Taxonomy" id="104357"/>
    <lineage>
        <taxon>Eukaryota</taxon>
        <taxon>Fungi</taxon>
        <taxon>Dikarya</taxon>
        <taxon>Basidiomycota</taxon>
        <taxon>Agaricomycotina</taxon>
        <taxon>Agaricomycetes</taxon>
        <taxon>Agaricomycetidae</taxon>
        <taxon>Agaricales</taxon>
        <taxon>Pleurotineae</taxon>
        <taxon>Pleurotaceae</taxon>
        <taxon>Hohenbuehelia</taxon>
    </lineage>
</organism>
<proteinExistence type="predicted"/>
<evidence type="ECO:0000313" key="2">
    <source>
        <dbReference type="EMBL" id="KAL0949981.1"/>
    </source>
</evidence>
<reference evidence="3" key="1">
    <citation type="submission" date="2024-06" db="EMBL/GenBank/DDBJ databases">
        <title>Multi-omics analyses provide insights into the biosynthesis of the anticancer antibiotic pleurotin in Hohenbuehelia grisea.</title>
        <authorList>
            <person name="Weaver J.A."/>
            <person name="Alberti F."/>
        </authorList>
    </citation>
    <scope>NUCLEOTIDE SEQUENCE [LARGE SCALE GENOMIC DNA]</scope>
    <source>
        <strain evidence="3">T-177</strain>
    </source>
</reference>
<dbReference type="EMBL" id="JASNQZ010000012">
    <property type="protein sequence ID" value="KAL0949981.1"/>
    <property type="molecule type" value="Genomic_DNA"/>
</dbReference>
<feature type="chain" id="PRO_5047325620" evidence="1">
    <location>
        <begin position="21"/>
        <end position="192"/>
    </location>
</feature>
<gene>
    <name evidence="2" type="ORF">HGRIS_009995</name>
</gene>
<name>A0ABR3J2W8_9AGAR</name>
<evidence type="ECO:0000313" key="3">
    <source>
        <dbReference type="Proteomes" id="UP001556367"/>
    </source>
</evidence>
<dbReference type="Proteomes" id="UP001556367">
    <property type="component" value="Unassembled WGS sequence"/>
</dbReference>
<feature type="signal peptide" evidence="1">
    <location>
        <begin position="1"/>
        <end position="20"/>
    </location>
</feature>
<accession>A0ABR3J2W8</accession>
<evidence type="ECO:0000256" key="1">
    <source>
        <dbReference type="SAM" id="SignalP"/>
    </source>
</evidence>
<protein>
    <submittedName>
        <fullName evidence="2">Uncharacterized protein</fullName>
    </submittedName>
</protein>
<sequence>MYTVKLFLVLSSLFVVSILSIPTWDGYSRDAIGSIVPGATFIEAIGPATREQMYMGHLSTAKPGHPGNLTYIQNQQPPLFLINQNWLWQINNETSIYRVNVLNTTGVENLPLQLVLGTKAEGIKTGTWRWRGSMLYYDQANGDHQGLFYSCPSADGGFGIFMYIKSAAPPLGCEILTLHSTMPKNPRSSWHQ</sequence>
<comment type="caution">
    <text evidence="2">The sequence shown here is derived from an EMBL/GenBank/DDBJ whole genome shotgun (WGS) entry which is preliminary data.</text>
</comment>
<keyword evidence="3" id="KW-1185">Reference proteome</keyword>